<accession>A0A2H1KQU3</accession>
<keyword evidence="1" id="KW-0472">Membrane</keyword>
<keyword evidence="1" id="KW-0812">Transmembrane</keyword>
<protein>
    <submittedName>
        <fullName evidence="2">Uncharacterized protein</fullName>
    </submittedName>
</protein>
<keyword evidence="1" id="KW-1133">Transmembrane helix</keyword>
<evidence type="ECO:0000313" key="2">
    <source>
        <dbReference type="EMBL" id="SMY02087.1"/>
    </source>
</evidence>
<evidence type="ECO:0000313" key="3">
    <source>
        <dbReference type="Proteomes" id="UP000234342"/>
    </source>
</evidence>
<feature type="transmembrane region" description="Helical" evidence="1">
    <location>
        <begin position="29"/>
        <end position="48"/>
    </location>
</feature>
<organism evidence="2 3">
    <name type="scientific">Brevibacterium antiquum</name>
    <dbReference type="NCBI Taxonomy" id="234835"/>
    <lineage>
        <taxon>Bacteria</taxon>
        <taxon>Bacillati</taxon>
        <taxon>Actinomycetota</taxon>
        <taxon>Actinomycetes</taxon>
        <taxon>Micrococcales</taxon>
        <taxon>Brevibacteriaceae</taxon>
        <taxon>Brevibacterium</taxon>
    </lineage>
</organism>
<sequence>MPYLYAMAAISIGHAVALCGVEISDATTFGHILSILGWVFILVCPVLAGKTANNAAKSAGP</sequence>
<reference evidence="3" key="1">
    <citation type="submission" date="2017-03" db="EMBL/GenBank/DDBJ databases">
        <authorList>
            <person name="Monnet C."/>
        </authorList>
    </citation>
    <scope>NUCLEOTIDE SEQUENCE [LARGE SCALE GENOMIC DNA]</scope>
    <source>
        <strain evidence="3">P10</strain>
    </source>
</reference>
<keyword evidence="3" id="KW-1185">Reference proteome</keyword>
<name>A0A2H1KQU3_9MICO</name>
<gene>
    <name evidence="2" type="ORF">BANT10_03347</name>
</gene>
<dbReference type="AlphaFoldDB" id="A0A2H1KQU3"/>
<dbReference type="EMBL" id="FXZE01000026">
    <property type="protein sequence ID" value="SMY02087.1"/>
    <property type="molecule type" value="Genomic_DNA"/>
</dbReference>
<evidence type="ECO:0000256" key="1">
    <source>
        <dbReference type="SAM" id="Phobius"/>
    </source>
</evidence>
<proteinExistence type="predicted"/>
<dbReference type="Proteomes" id="UP000234342">
    <property type="component" value="Unassembled WGS sequence"/>
</dbReference>